<comment type="caution">
    <text evidence="2">The sequence shown here is derived from an EMBL/GenBank/DDBJ whole genome shotgun (WGS) entry which is preliminary data.</text>
</comment>
<feature type="region of interest" description="Disordered" evidence="1">
    <location>
        <begin position="1"/>
        <end position="36"/>
    </location>
</feature>
<sequence>MTKLSSRLRGAPIQPGSCGGSAPRRTWGGGPREGHPTSTPIASFCVLECLKYSGADSVSLPPAILEDMSQMPDAIGMLKQLAMDVSFGGGNLASKAAGVFDLGVE</sequence>
<dbReference type="Proteomes" id="UP001275084">
    <property type="component" value="Unassembled WGS sequence"/>
</dbReference>
<dbReference type="EMBL" id="JAUIQD010000006">
    <property type="protein sequence ID" value="KAK3345822.1"/>
    <property type="molecule type" value="Genomic_DNA"/>
</dbReference>
<evidence type="ECO:0000313" key="2">
    <source>
        <dbReference type="EMBL" id="KAK3345822.1"/>
    </source>
</evidence>
<proteinExistence type="predicted"/>
<organism evidence="2 3">
    <name type="scientific">Lasiosphaeria hispida</name>
    <dbReference type="NCBI Taxonomy" id="260671"/>
    <lineage>
        <taxon>Eukaryota</taxon>
        <taxon>Fungi</taxon>
        <taxon>Dikarya</taxon>
        <taxon>Ascomycota</taxon>
        <taxon>Pezizomycotina</taxon>
        <taxon>Sordariomycetes</taxon>
        <taxon>Sordariomycetidae</taxon>
        <taxon>Sordariales</taxon>
        <taxon>Lasiosphaeriaceae</taxon>
        <taxon>Lasiosphaeria</taxon>
    </lineage>
</organism>
<keyword evidence="3" id="KW-1185">Reference proteome</keyword>
<reference evidence="2" key="2">
    <citation type="submission" date="2023-06" db="EMBL/GenBank/DDBJ databases">
        <authorList>
            <consortium name="Lawrence Berkeley National Laboratory"/>
            <person name="Haridas S."/>
            <person name="Hensen N."/>
            <person name="Bonometti L."/>
            <person name="Westerberg I."/>
            <person name="Brannstrom I.O."/>
            <person name="Guillou S."/>
            <person name="Cros-Aarteil S."/>
            <person name="Calhoun S."/>
            <person name="Kuo A."/>
            <person name="Mondo S."/>
            <person name="Pangilinan J."/>
            <person name="Riley R."/>
            <person name="Labutti K."/>
            <person name="Andreopoulos B."/>
            <person name="Lipzen A."/>
            <person name="Chen C."/>
            <person name="Yanf M."/>
            <person name="Daum C."/>
            <person name="Ng V."/>
            <person name="Clum A."/>
            <person name="Steindorff A."/>
            <person name="Ohm R."/>
            <person name="Martin F."/>
            <person name="Silar P."/>
            <person name="Natvig D."/>
            <person name="Lalanne C."/>
            <person name="Gautier V."/>
            <person name="Ament-Velasquez S.L."/>
            <person name="Kruys A."/>
            <person name="Hutchinson M.I."/>
            <person name="Powell A.J."/>
            <person name="Barry K."/>
            <person name="Miller A.N."/>
            <person name="Grigoriev I.V."/>
            <person name="Debuchy R."/>
            <person name="Gladieux P."/>
            <person name="Thoren M.H."/>
            <person name="Johannesson H."/>
        </authorList>
    </citation>
    <scope>NUCLEOTIDE SEQUENCE</scope>
    <source>
        <strain evidence="2">CBS 955.72</strain>
    </source>
</reference>
<evidence type="ECO:0000256" key="1">
    <source>
        <dbReference type="SAM" id="MobiDB-lite"/>
    </source>
</evidence>
<accession>A0AAJ0HA67</accession>
<dbReference type="AlphaFoldDB" id="A0AAJ0HA67"/>
<reference evidence="2" key="1">
    <citation type="journal article" date="2023" name="Mol. Phylogenet. Evol.">
        <title>Genome-scale phylogeny and comparative genomics of the fungal order Sordariales.</title>
        <authorList>
            <person name="Hensen N."/>
            <person name="Bonometti L."/>
            <person name="Westerberg I."/>
            <person name="Brannstrom I.O."/>
            <person name="Guillou S."/>
            <person name="Cros-Aarteil S."/>
            <person name="Calhoun S."/>
            <person name="Haridas S."/>
            <person name="Kuo A."/>
            <person name="Mondo S."/>
            <person name="Pangilinan J."/>
            <person name="Riley R."/>
            <person name="LaButti K."/>
            <person name="Andreopoulos B."/>
            <person name="Lipzen A."/>
            <person name="Chen C."/>
            <person name="Yan M."/>
            <person name="Daum C."/>
            <person name="Ng V."/>
            <person name="Clum A."/>
            <person name="Steindorff A."/>
            <person name="Ohm R.A."/>
            <person name="Martin F."/>
            <person name="Silar P."/>
            <person name="Natvig D.O."/>
            <person name="Lalanne C."/>
            <person name="Gautier V."/>
            <person name="Ament-Velasquez S.L."/>
            <person name="Kruys A."/>
            <person name="Hutchinson M.I."/>
            <person name="Powell A.J."/>
            <person name="Barry K."/>
            <person name="Miller A.N."/>
            <person name="Grigoriev I.V."/>
            <person name="Debuchy R."/>
            <person name="Gladieux P."/>
            <person name="Hiltunen Thoren M."/>
            <person name="Johannesson H."/>
        </authorList>
    </citation>
    <scope>NUCLEOTIDE SEQUENCE</scope>
    <source>
        <strain evidence="2">CBS 955.72</strain>
    </source>
</reference>
<evidence type="ECO:0000313" key="3">
    <source>
        <dbReference type="Proteomes" id="UP001275084"/>
    </source>
</evidence>
<protein>
    <submittedName>
        <fullName evidence="2">Uncharacterized protein</fullName>
    </submittedName>
</protein>
<name>A0AAJ0HA67_9PEZI</name>
<gene>
    <name evidence="2" type="ORF">B0T25DRAFT_550450</name>
</gene>